<evidence type="ECO:0000313" key="2">
    <source>
        <dbReference type="EMBL" id="GFP20169.1"/>
    </source>
</evidence>
<dbReference type="Proteomes" id="UP000574717">
    <property type="component" value="Unassembled WGS sequence"/>
</dbReference>
<evidence type="ECO:0000259" key="1">
    <source>
        <dbReference type="Pfam" id="PF02741"/>
    </source>
</evidence>
<dbReference type="Pfam" id="PF02741">
    <property type="entry name" value="FTR_C"/>
    <property type="match status" value="1"/>
</dbReference>
<organism evidence="2 3">
    <name type="scientific">Candidatus Hakubella thermalkaliphila</name>
    <dbReference type="NCBI Taxonomy" id="2754717"/>
    <lineage>
        <taxon>Bacteria</taxon>
        <taxon>Bacillati</taxon>
        <taxon>Actinomycetota</taxon>
        <taxon>Actinomycetota incertae sedis</taxon>
        <taxon>Candidatus Hakubellales</taxon>
        <taxon>Candidatus Hakubellaceae</taxon>
        <taxon>Candidatus Hakubella</taxon>
    </lineage>
</organism>
<feature type="non-terminal residue" evidence="2">
    <location>
        <position position="1"/>
    </location>
</feature>
<evidence type="ECO:0000313" key="3">
    <source>
        <dbReference type="Proteomes" id="UP000574717"/>
    </source>
</evidence>
<accession>A0A6V8NIM5</accession>
<keyword evidence="2" id="KW-0808">Transferase</keyword>
<dbReference type="AlphaFoldDB" id="A0A6V8NIM5"/>
<dbReference type="SUPFAM" id="SSF55112">
    <property type="entry name" value="Formylmethanofuran:tetrahydromethanopterin formyltransferase"/>
    <property type="match status" value="1"/>
</dbReference>
<dbReference type="GO" id="GO:0016740">
    <property type="term" value="F:transferase activity"/>
    <property type="evidence" value="ECO:0007669"/>
    <property type="project" value="UniProtKB-KW"/>
</dbReference>
<dbReference type="Gene3D" id="3.30.70.520">
    <property type="match status" value="1"/>
</dbReference>
<feature type="domain" description="Formylmethanofuran: tetrahydromethanopterin formyltransferase Ftr C-terminal" evidence="1">
    <location>
        <begin position="1"/>
        <end position="98"/>
    </location>
</feature>
<name>A0A6V8NIM5_9ACTN</name>
<dbReference type="GO" id="GO:0006730">
    <property type="term" value="P:one-carbon metabolic process"/>
    <property type="evidence" value="ECO:0007669"/>
    <property type="project" value="InterPro"/>
</dbReference>
<protein>
    <submittedName>
        <fullName evidence="2">Formylmethanofuran--tetrahydromethanopterin N-formyltransferase</fullName>
    </submittedName>
</protein>
<reference evidence="2 3" key="1">
    <citation type="journal article" date="2020" name="Front. Microbiol.">
        <title>Single-cell genomics of novel Actinobacteria with the Wood-Ljungdahl pathway discovered in a serpentinizing system.</title>
        <authorList>
            <person name="Merino N."/>
            <person name="Kawai M."/>
            <person name="Boyd E.S."/>
            <person name="Colman D.R."/>
            <person name="McGlynn S.E."/>
            <person name="Nealson K.H."/>
            <person name="Kurokawa K."/>
            <person name="Hongoh Y."/>
        </authorList>
    </citation>
    <scope>NUCLEOTIDE SEQUENCE [LARGE SCALE GENOMIC DNA]</scope>
    <source>
        <strain evidence="2 3">S03</strain>
    </source>
</reference>
<comment type="caution">
    <text evidence="2">The sequence shown here is derived from an EMBL/GenBank/DDBJ whole genome shotgun (WGS) entry which is preliminary data.</text>
</comment>
<proteinExistence type="predicted"/>
<sequence length="104" mass="11035">PFPGGIVRSGSKVSSKYKFLRASSNTPYCPTIRSLVDSQLSEAVNCVLEIVIDGLEKTEVGEAMRVGIRAACLPGIVRISAGNYGGALGQYHFYLRDILGGTLG</sequence>
<gene>
    <name evidence="2" type="ORF">HKBW3S03_01670</name>
</gene>
<dbReference type="InterPro" id="IPR002770">
    <property type="entry name" value="ForMFR_H4MPT_ForTrfase_C"/>
</dbReference>
<dbReference type="EMBL" id="BLRU01000279">
    <property type="protein sequence ID" value="GFP20169.1"/>
    <property type="molecule type" value="Genomic_DNA"/>
</dbReference>
<dbReference type="InterPro" id="IPR023447">
    <property type="entry name" value="ForMFR_H4MPT_ForTrfase_fd-like"/>
</dbReference>